<evidence type="ECO:0000256" key="6">
    <source>
        <dbReference type="ARBA" id="ARBA00022695"/>
    </source>
</evidence>
<name>Q6QZP0_DAUCA</name>
<dbReference type="PANTHER" id="PTHR10102:SF8">
    <property type="entry name" value="DNA-DIRECTED RNA POLYMERASE-RELATED"/>
    <property type="match status" value="1"/>
</dbReference>
<gene>
    <name evidence="11" type="primary">Rpo</name>
</gene>
<dbReference type="PROSITE" id="PS00900">
    <property type="entry name" value="RNA_POL_PHAGE_1"/>
    <property type="match status" value="1"/>
</dbReference>
<keyword evidence="4 9" id="KW-0240">DNA-directed RNA polymerase</keyword>
<evidence type="ECO:0000256" key="8">
    <source>
        <dbReference type="ARBA" id="ARBA00048552"/>
    </source>
</evidence>
<evidence type="ECO:0000256" key="2">
    <source>
        <dbReference type="ARBA" id="ARBA00009493"/>
    </source>
</evidence>
<keyword evidence="5 9" id="KW-0808">Transferase</keyword>
<feature type="domain" description="DNA-directed RNA polymerase C-terminal" evidence="10">
    <location>
        <begin position="593"/>
        <end position="868"/>
    </location>
</feature>
<evidence type="ECO:0000256" key="3">
    <source>
        <dbReference type="ARBA" id="ARBA00012418"/>
    </source>
</evidence>
<keyword evidence="11" id="KW-0496">Mitochondrion</keyword>
<geneLocation type="mitochondrion" evidence="11"/>
<dbReference type="InterPro" id="IPR046950">
    <property type="entry name" value="DNA-dir_Rpol_C_phage-type"/>
</dbReference>
<evidence type="ECO:0000256" key="1">
    <source>
        <dbReference type="ARBA" id="ARBA00004026"/>
    </source>
</evidence>
<dbReference type="SUPFAM" id="SSF56672">
    <property type="entry name" value="DNA/RNA polymerases"/>
    <property type="match status" value="1"/>
</dbReference>
<dbReference type="GO" id="GO:0034245">
    <property type="term" value="C:mitochondrial DNA-directed RNA polymerase complex"/>
    <property type="evidence" value="ECO:0007669"/>
    <property type="project" value="TreeGrafter"/>
</dbReference>
<comment type="similarity">
    <text evidence="2 9">Belongs to the phage and mitochondrial RNA polymerase family.</text>
</comment>
<evidence type="ECO:0000313" key="11">
    <source>
        <dbReference type="EMBL" id="AAS15052.1"/>
    </source>
</evidence>
<dbReference type="GO" id="GO:0003677">
    <property type="term" value="F:DNA binding"/>
    <property type="evidence" value="ECO:0007669"/>
    <property type="project" value="InterPro"/>
</dbReference>
<dbReference type="EMBL" id="AY521591">
    <property type="protein sequence ID" value="AAS15052.1"/>
    <property type="molecule type" value="Genomic_DNA"/>
</dbReference>
<dbReference type="Pfam" id="PF00940">
    <property type="entry name" value="RNA_pol"/>
    <property type="match status" value="1"/>
</dbReference>
<keyword evidence="6 9" id="KW-0548">Nucleotidyltransferase</keyword>
<dbReference type="Gene3D" id="1.10.150.20">
    <property type="entry name" value="5' to 3' exonuclease, C-terminal subdomain"/>
    <property type="match status" value="1"/>
</dbReference>
<organism evidence="11">
    <name type="scientific">Daucus carota</name>
    <name type="common">Wild carrot</name>
    <dbReference type="NCBI Taxonomy" id="4039"/>
    <lineage>
        <taxon>Eukaryota</taxon>
        <taxon>Viridiplantae</taxon>
        <taxon>Streptophyta</taxon>
        <taxon>Embryophyta</taxon>
        <taxon>Tracheophyta</taxon>
        <taxon>Spermatophyta</taxon>
        <taxon>Magnoliopsida</taxon>
        <taxon>eudicotyledons</taxon>
        <taxon>Gunneridae</taxon>
        <taxon>Pentapetalae</taxon>
        <taxon>asterids</taxon>
        <taxon>campanulids</taxon>
        <taxon>Apiales</taxon>
        <taxon>Apiaceae</taxon>
        <taxon>Apioideae</taxon>
        <taxon>Scandiceae</taxon>
        <taxon>Daucinae</taxon>
        <taxon>Daucus</taxon>
        <taxon>Daucus sect. Daucus</taxon>
    </lineage>
</organism>
<dbReference type="AlphaFoldDB" id="Q6QZP0"/>
<comment type="catalytic activity">
    <reaction evidence="8 9">
        <text>RNA(n) + a ribonucleoside 5'-triphosphate = RNA(n+1) + diphosphate</text>
        <dbReference type="Rhea" id="RHEA:21248"/>
        <dbReference type="Rhea" id="RHEA-COMP:14527"/>
        <dbReference type="Rhea" id="RHEA-COMP:17342"/>
        <dbReference type="ChEBI" id="CHEBI:33019"/>
        <dbReference type="ChEBI" id="CHEBI:61557"/>
        <dbReference type="ChEBI" id="CHEBI:140395"/>
        <dbReference type="EC" id="2.7.7.6"/>
    </reaction>
</comment>
<evidence type="ECO:0000256" key="7">
    <source>
        <dbReference type="ARBA" id="ARBA00023163"/>
    </source>
</evidence>
<proteinExistence type="inferred from homology"/>
<evidence type="ECO:0000256" key="5">
    <source>
        <dbReference type="ARBA" id="ARBA00022679"/>
    </source>
</evidence>
<dbReference type="GO" id="GO:0006390">
    <property type="term" value="P:mitochondrial transcription"/>
    <property type="evidence" value="ECO:0007669"/>
    <property type="project" value="TreeGrafter"/>
</dbReference>
<sequence>MPKIQGLYLQLKNSHTMNQKKDSQETTWITRTHEFLPPIGSDDREKVIGFWSDFYKTVFELSESTSSYQDCFPTKNDSIYKQIVFKRLEQCRGSHLSDEQLRNLQLFIEDSTLEFDEKSMYKTVPNAVKMMILRGEESVVDDSSGKRKKAGFQSVKKGCEESVVDDSSGKRKKAGFQSVKKGYDSSAMTYLLKSSKLTAEEKDSLNVFGQHTLEVLLIHVLSVLFNSVESDSVIRLSTLIDRLDTTVRSQIQLLKNRKSRYEQSISTAKAGVDIAPKPNGSPKNTFHFGNELASFLERKDLIEISIIGNIEDEPNRKKNGSFYLAKHQYVHCKIPASDLPIRFSLPMVCKPEDWQSILQDNQKPKYLSDLRGGYLSSLTADVDERYRLLSSKNLDNFYLEFHDDNSTELCDIMNKLQSQPFKVNSSFLSYIRQNESLLVEQGLILPSFLSKLQIKDIYEKFKKKYYSYHFSKSVRLATLFKELMKLIQRAGYEQYILKLAIAYEGYHFYLPAFLDFRGRIYRSGILHFHERDLARSLVIFAKEDSQVSSSIPISFYCAASHLYRSFDNNDDAVEWFEEAKGTFEEAPNDLLIKFACDAKKPLQFLSCVVVFKEYSTTQDLQAITSYPITQDASASAYQLMSYFLLDKDLAKNTNLIQRPGDSNIQDIYSYLLKEVQVYINDNDKYKNDSLILTVSDNLTRKIVKGIFMPMIYGKTLMSTGIFLQESFSFDLGKRQNAVAQVFYDFFKVKYSRLNCLMNMIQNIGWFSSERGNPVCYKVPLFTTIQDYRKSSETHIWVYSKSTHSRKKVTLSIPSEERDSRKTLSSTFVNFIHQKDACLAMNVVKFLLSDPSIPIPIYTVHDNFITIADCCFSLPLLYISAYKELGPPLLTINEFIYMNCSKPGYHDPEKFKRVIPSRELESLLNNCIPTEFRNKKNLWNKKKTIIVNSYNTYVNAVCGPIDSDTTNAPVATLLATRYEAHERKWESFKKELSDRNCLQY</sequence>
<reference evidence="11" key="1">
    <citation type="journal article" date="2006" name="Mol. Genet. Genomics">
        <title>A 60 kDa COX1 protein in mitochondria of carrot irrespective of the presence of C-terminal extensions in the cox1 reading frames.</title>
        <authorList>
            <person name="Robison M.M."/>
            <person name="Wolyn D.J."/>
        </authorList>
    </citation>
    <scope>NUCLEOTIDE SEQUENCE</scope>
</reference>
<keyword evidence="7 9" id="KW-0804">Transcription</keyword>
<dbReference type="PROSITE" id="PS00489">
    <property type="entry name" value="RNA_POL_PHAGE_2"/>
    <property type="match status" value="1"/>
</dbReference>
<accession>Q6QZP0</accession>
<evidence type="ECO:0000256" key="9">
    <source>
        <dbReference type="RuleBase" id="RU003805"/>
    </source>
</evidence>
<dbReference type="InterPro" id="IPR002092">
    <property type="entry name" value="DNA-dir_Rpol_phage-type"/>
</dbReference>
<protein>
    <recommendedName>
        <fullName evidence="3 9">DNA-directed RNA polymerase</fullName>
        <ecNumber evidence="3 9">2.7.7.6</ecNumber>
    </recommendedName>
</protein>
<evidence type="ECO:0000256" key="4">
    <source>
        <dbReference type="ARBA" id="ARBA00022478"/>
    </source>
</evidence>
<dbReference type="InterPro" id="IPR043502">
    <property type="entry name" value="DNA/RNA_pol_sf"/>
</dbReference>
<comment type="function">
    <text evidence="1 9">DNA-dependent RNA polymerase catalyzes the transcription of DNA into RNA using the four ribonucleoside triphosphates as substrates.</text>
</comment>
<dbReference type="GO" id="GO:0003899">
    <property type="term" value="F:DNA-directed RNA polymerase activity"/>
    <property type="evidence" value="ECO:0007669"/>
    <property type="project" value="UniProtKB-EC"/>
</dbReference>
<dbReference type="PANTHER" id="PTHR10102">
    <property type="entry name" value="DNA-DIRECTED RNA POLYMERASE, MITOCHONDRIAL"/>
    <property type="match status" value="1"/>
</dbReference>
<dbReference type="EC" id="2.7.7.6" evidence="3 9"/>
<evidence type="ECO:0000259" key="10">
    <source>
        <dbReference type="Pfam" id="PF00940"/>
    </source>
</evidence>